<accession>A0AAV4DG78</accession>
<name>A0AAV4DG78_9GAST</name>
<dbReference type="Proteomes" id="UP000735302">
    <property type="component" value="Unassembled WGS sequence"/>
</dbReference>
<reference evidence="2 3" key="1">
    <citation type="journal article" date="2021" name="Elife">
        <title>Chloroplast acquisition without the gene transfer in kleptoplastic sea slugs, Plakobranchus ocellatus.</title>
        <authorList>
            <person name="Maeda T."/>
            <person name="Takahashi S."/>
            <person name="Yoshida T."/>
            <person name="Shimamura S."/>
            <person name="Takaki Y."/>
            <person name="Nagai Y."/>
            <person name="Toyoda A."/>
            <person name="Suzuki Y."/>
            <person name="Arimoto A."/>
            <person name="Ishii H."/>
            <person name="Satoh N."/>
            <person name="Nishiyama T."/>
            <person name="Hasebe M."/>
            <person name="Maruyama T."/>
            <person name="Minagawa J."/>
            <person name="Obokata J."/>
            <person name="Shigenobu S."/>
        </authorList>
    </citation>
    <scope>NUCLEOTIDE SEQUENCE [LARGE SCALE GENOMIC DNA]</scope>
</reference>
<dbReference type="EMBL" id="BLXT01007857">
    <property type="protein sequence ID" value="GFO43164.1"/>
    <property type="molecule type" value="Genomic_DNA"/>
</dbReference>
<dbReference type="AlphaFoldDB" id="A0AAV4DG78"/>
<evidence type="ECO:0000313" key="3">
    <source>
        <dbReference type="Proteomes" id="UP000735302"/>
    </source>
</evidence>
<feature type="region of interest" description="Disordered" evidence="1">
    <location>
        <begin position="52"/>
        <end position="77"/>
    </location>
</feature>
<evidence type="ECO:0000256" key="1">
    <source>
        <dbReference type="SAM" id="MobiDB-lite"/>
    </source>
</evidence>
<sequence length="116" mass="13207">MGSSLADRGPKRLQGQILKAIHSKIPTRAKQVVYRVITGDETFVCSWDPGTKRQSAELRDRNEPRPERARSKRNSVKTESHLNCLFFDTSEIIDSLLSGATELKLDQREHVVSRFL</sequence>
<organism evidence="2 3">
    <name type="scientific">Plakobranchus ocellatus</name>
    <dbReference type="NCBI Taxonomy" id="259542"/>
    <lineage>
        <taxon>Eukaryota</taxon>
        <taxon>Metazoa</taxon>
        <taxon>Spiralia</taxon>
        <taxon>Lophotrochozoa</taxon>
        <taxon>Mollusca</taxon>
        <taxon>Gastropoda</taxon>
        <taxon>Heterobranchia</taxon>
        <taxon>Euthyneura</taxon>
        <taxon>Panpulmonata</taxon>
        <taxon>Sacoglossa</taxon>
        <taxon>Placobranchoidea</taxon>
        <taxon>Plakobranchidae</taxon>
        <taxon>Plakobranchus</taxon>
    </lineage>
</organism>
<evidence type="ECO:0000313" key="2">
    <source>
        <dbReference type="EMBL" id="GFO43164.1"/>
    </source>
</evidence>
<comment type="caution">
    <text evidence="2">The sequence shown here is derived from an EMBL/GenBank/DDBJ whole genome shotgun (WGS) entry which is preliminary data.</text>
</comment>
<proteinExistence type="predicted"/>
<gene>
    <name evidence="2" type="ORF">PoB_006966900</name>
</gene>
<keyword evidence="3" id="KW-1185">Reference proteome</keyword>
<feature type="compositionally biased region" description="Basic and acidic residues" evidence="1">
    <location>
        <begin position="52"/>
        <end position="69"/>
    </location>
</feature>
<protein>
    <submittedName>
        <fullName evidence="2">Mariner mos1 transposase</fullName>
    </submittedName>
</protein>